<dbReference type="SUPFAM" id="SSF49313">
    <property type="entry name" value="Cadherin-like"/>
    <property type="match status" value="2"/>
</dbReference>
<keyword evidence="7" id="KW-0628">Postsynaptic cell membrane</keyword>
<evidence type="ECO:0000313" key="17">
    <source>
        <dbReference type="EMBL" id="TRY70284.1"/>
    </source>
</evidence>
<dbReference type="InterPro" id="IPR015919">
    <property type="entry name" value="Cadherin-like_sf"/>
</dbReference>
<dbReference type="STRING" id="6832.A0A553NXY2"/>
<accession>A0A553NXY2</accession>
<feature type="transmembrane region" description="Helical" evidence="15">
    <location>
        <begin position="816"/>
        <end position="841"/>
    </location>
</feature>
<evidence type="ECO:0000259" key="16">
    <source>
        <dbReference type="PROSITE" id="PS51699"/>
    </source>
</evidence>
<keyword evidence="4" id="KW-0597">Phosphoprotein</keyword>
<reference evidence="17 18" key="1">
    <citation type="journal article" date="2018" name="Nat. Ecol. Evol.">
        <title>Genomic signatures of mitonuclear coevolution across populations of Tigriopus californicus.</title>
        <authorList>
            <person name="Barreto F.S."/>
            <person name="Watson E.T."/>
            <person name="Lima T.G."/>
            <person name="Willett C.S."/>
            <person name="Edmands S."/>
            <person name="Li W."/>
            <person name="Burton R.S."/>
        </authorList>
    </citation>
    <scope>NUCLEOTIDE SEQUENCE [LARGE SCALE GENOMIC DNA]</scope>
    <source>
        <strain evidence="17 18">San Diego</strain>
    </source>
</reference>
<evidence type="ECO:0000256" key="5">
    <source>
        <dbReference type="ARBA" id="ARBA00023018"/>
    </source>
</evidence>
<evidence type="ECO:0000256" key="13">
    <source>
        <dbReference type="ARBA" id="ARBA00034100"/>
    </source>
</evidence>
<evidence type="ECO:0000256" key="15">
    <source>
        <dbReference type="SAM" id="Phobius"/>
    </source>
</evidence>
<dbReference type="InterPro" id="IPR013783">
    <property type="entry name" value="Ig-like_fold"/>
</dbReference>
<evidence type="ECO:0000256" key="14">
    <source>
        <dbReference type="SAM" id="MobiDB-lite"/>
    </source>
</evidence>
<comment type="caution">
    <text evidence="17">The sequence shown here is derived from an EMBL/GenBank/DDBJ whole genome shotgun (WGS) entry which is preliminary data.</text>
</comment>
<keyword evidence="15" id="KW-1133">Transmembrane helix</keyword>
<feature type="compositionally biased region" description="Acidic residues" evidence="14">
    <location>
        <begin position="191"/>
        <end position="200"/>
    </location>
</feature>
<dbReference type="PANTHER" id="PTHR21559:SF21">
    <property type="entry name" value="DYSTROGLYCAN 1"/>
    <property type="match status" value="1"/>
</dbReference>
<dbReference type="GO" id="GO:0002009">
    <property type="term" value="P:morphogenesis of an epithelium"/>
    <property type="evidence" value="ECO:0007669"/>
    <property type="project" value="TreeGrafter"/>
</dbReference>
<dbReference type="GO" id="GO:0005654">
    <property type="term" value="C:nucleoplasm"/>
    <property type="evidence" value="ECO:0007669"/>
    <property type="project" value="UniProtKB-SubCell"/>
</dbReference>
<keyword evidence="15" id="KW-0812">Transmembrane</keyword>
<comment type="function">
    <text evidence="8">The dystroglycan complex is involved in a number of processes including laminin and basement membrane assembly, sarcolemmal stability, cell survival, peripheral nerve myelination, nodal structure, cell migration, and epithelial polarization.</text>
</comment>
<evidence type="ECO:0000256" key="9">
    <source>
        <dbReference type="ARBA" id="ARBA00024991"/>
    </source>
</evidence>
<feature type="region of interest" description="Disordered" evidence="14">
    <location>
        <begin position="241"/>
        <end position="273"/>
    </location>
</feature>
<evidence type="ECO:0000256" key="12">
    <source>
        <dbReference type="ARBA" id="ARBA00031034"/>
    </source>
</evidence>
<dbReference type="InterPro" id="IPR006644">
    <property type="entry name" value="Cadg"/>
</dbReference>
<dbReference type="GO" id="GO:0021675">
    <property type="term" value="P:nerve development"/>
    <property type="evidence" value="ECO:0007669"/>
    <property type="project" value="TreeGrafter"/>
</dbReference>
<dbReference type="Gene3D" id="2.60.40.10">
    <property type="entry name" value="Immunoglobulins"/>
    <property type="match status" value="1"/>
</dbReference>
<dbReference type="GO" id="GO:0005576">
    <property type="term" value="C:extracellular region"/>
    <property type="evidence" value="ECO:0007669"/>
    <property type="project" value="UniProtKB-SubCell"/>
</dbReference>
<feature type="region of interest" description="Disordered" evidence="14">
    <location>
        <begin position="42"/>
        <end position="62"/>
    </location>
</feature>
<keyword evidence="5" id="KW-0770">Synapse</keyword>
<evidence type="ECO:0000256" key="10">
    <source>
        <dbReference type="ARBA" id="ARBA00026224"/>
    </source>
</evidence>
<dbReference type="GO" id="GO:0043236">
    <property type="term" value="F:laminin binding"/>
    <property type="evidence" value="ECO:0007669"/>
    <property type="project" value="TreeGrafter"/>
</dbReference>
<evidence type="ECO:0000313" key="18">
    <source>
        <dbReference type="Proteomes" id="UP000318571"/>
    </source>
</evidence>
<gene>
    <name evidence="17" type="ORF">TCAL_06652</name>
</gene>
<sequence>MTCIYLDQTEVDMMINRRVGPAGAPPSMGESANSEWIEIPWSPIQPSSVQPGPQEEPASPFPGPEQACALCPVGFINTRPLTHGSRPLSFFPGQGFTDSRIRRFKAPPFWSGLTIGSAPSELPPLDMAQAGIRNASPSQPWLRYGWTGFLVIWLILGWGSAHAVPDGIAMAVAPLTDLPTDPWEGSAWSDYDTDTEDDETPVSWDPLDRVPESTHRSIGRHDPESQGSWVVPTRVIPDLQSPVQLHPSQGPGPPAAEAPYPAGATSDQVVPPDDIGFEHETGSGQLPFDLDAPHLSLQPTSDMYHPSGRQDVSGAMAATPDLPGTLRPVPPQLQMRLKKLPAIAGRITRWTIPEGTFFDPVQGGTRNLSLFLQFQNGSRIPPRFWLHFHVPTHEVTLMPVDENMIGRWSFVLIARNLAGLEARDILQVVVRQYPGSRVVNHMFMATFSQAQSNPTDPNYKWKMLALMVDIFKDRNLRQMLIRSITEFPLTFGWTNTTYLSSACPRPDIQDQYSFLQSQFRRPDSEVTSALNRFGVRVEHLDMTFYGPCLVEKAIPAKANHSTNMGSYYMNSINNQDNEVPVIRNPIDRINVTAGELLRFQVPKDTCYDPDEGDSRTLTLQLLSVTRKELAKHSWLQFHQANQEFIGVPLEEEVGREEYQLVCSDSNGLSAIDGVEVLVSNRPFTEKINIEFAFQFSNPIQQLRVVLFNKLSQLTFPGNVVLRAVDKFSVVWFDKEFNRDECNLDLIRNASSRYLDDKGLPKDHLKRLFKPLELSHIKILSHRSCNWTLNAVPPTDVTTKAGENLYSFHGIIIASDYLLTFFVPVLIIFFMVVIALALAIALHRRRQAGKLNLFFAEAMPPRLPVILKNDLLERDAHSLNTGLFPGGSHQLDADGDYLHHPNQEMSEESQFMVSPYDAKFVTKSRPAPAYLS</sequence>
<dbReference type="GO" id="GO:0042383">
    <property type="term" value="C:sarcolemma"/>
    <property type="evidence" value="ECO:0007669"/>
    <property type="project" value="UniProtKB-SubCell"/>
</dbReference>
<dbReference type="EMBL" id="VCGU01000009">
    <property type="protein sequence ID" value="TRY70284.1"/>
    <property type="molecule type" value="Genomic_DNA"/>
</dbReference>
<evidence type="ECO:0000256" key="3">
    <source>
        <dbReference type="ARBA" id="ARBA00004642"/>
    </source>
</evidence>
<dbReference type="PROSITE" id="PS51699">
    <property type="entry name" value="SEA_DG"/>
    <property type="match status" value="1"/>
</dbReference>
<dbReference type="AlphaFoldDB" id="A0A553NXY2"/>
<evidence type="ECO:0000256" key="4">
    <source>
        <dbReference type="ARBA" id="ARBA00022553"/>
    </source>
</evidence>
<evidence type="ECO:0000256" key="7">
    <source>
        <dbReference type="ARBA" id="ARBA00023257"/>
    </source>
</evidence>
<feature type="region of interest" description="Disordered" evidence="14">
    <location>
        <begin position="184"/>
        <end position="228"/>
    </location>
</feature>
<feature type="domain" description="Peptidase S72" evidence="16">
    <location>
        <begin position="438"/>
        <end position="547"/>
    </location>
</feature>
<evidence type="ECO:0000256" key="1">
    <source>
        <dbReference type="ARBA" id="ARBA00004135"/>
    </source>
</evidence>
<comment type="subcellular location">
    <subcellularLocation>
        <location evidence="1">Cell membrane</location>
        <location evidence="1">Sarcolemma</location>
    </subcellularLocation>
    <subcellularLocation>
        <location evidence="3">Nucleus</location>
        <location evidence="3">Nucleoplasm</location>
    </subcellularLocation>
    <subcellularLocation>
        <location evidence="13">Postsynaptic cell membrane</location>
    </subcellularLocation>
    <subcellularLocation>
        <location evidence="2">Secreted</location>
        <location evidence="2">Extracellular space</location>
    </subcellularLocation>
</comment>
<dbReference type="PANTHER" id="PTHR21559">
    <property type="entry name" value="DYSTROGLYCAN-RELATED"/>
    <property type="match status" value="1"/>
</dbReference>
<organism evidence="17 18">
    <name type="scientific">Tigriopus californicus</name>
    <name type="common">Marine copepod</name>
    <dbReference type="NCBI Taxonomy" id="6832"/>
    <lineage>
        <taxon>Eukaryota</taxon>
        <taxon>Metazoa</taxon>
        <taxon>Ecdysozoa</taxon>
        <taxon>Arthropoda</taxon>
        <taxon>Crustacea</taxon>
        <taxon>Multicrustacea</taxon>
        <taxon>Hexanauplia</taxon>
        <taxon>Copepoda</taxon>
        <taxon>Harpacticoida</taxon>
        <taxon>Harpacticidae</taxon>
        <taxon>Tigriopus</taxon>
    </lineage>
</organism>
<evidence type="ECO:0000256" key="11">
    <source>
        <dbReference type="ARBA" id="ARBA00030092"/>
    </source>
</evidence>
<dbReference type="SMART" id="SM00736">
    <property type="entry name" value="CADG"/>
    <property type="match status" value="1"/>
</dbReference>
<dbReference type="GO" id="GO:0007411">
    <property type="term" value="P:axon guidance"/>
    <property type="evidence" value="ECO:0007669"/>
    <property type="project" value="TreeGrafter"/>
</dbReference>
<proteinExistence type="predicted"/>
<keyword evidence="15" id="KW-0472">Membrane</keyword>
<evidence type="ECO:0000256" key="2">
    <source>
        <dbReference type="ARBA" id="ARBA00004239"/>
    </source>
</evidence>
<dbReference type="Pfam" id="PF05454">
    <property type="entry name" value="DAG1"/>
    <property type="match status" value="1"/>
</dbReference>
<dbReference type="InterPro" id="IPR030398">
    <property type="entry name" value="SEA_DG_dom"/>
</dbReference>
<protein>
    <recommendedName>
        <fullName evidence="10">Dystroglycan 1</fullName>
    </recommendedName>
    <alternativeName>
        <fullName evidence="12">Dystroglycan</fullName>
    </alternativeName>
    <alternativeName>
        <fullName evidence="11">Dystrophin-associated glycoprotein 1</fullName>
    </alternativeName>
</protein>
<dbReference type="InterPro" id="IPR008465">
    <property type="entry name" value="DAG1_C"/>
</dbReference>
<feature type="compositionally biased region" description="Basic and acidic residues" evidence="14">
    <location>
        <begin position="206"/>
        <end position="224"/>
    </location>
</feature>
<keyword evidence="6" id="KW-0539">Nucleus</keyword>
<name>A0A553NXY2_TIGCA</name>
<dbReference type="GO" id="GO:0005509">
    <property type="term" value="F:calcium ion binding"/>
    <property type="evidence" value="ECO:0007669"/>
    <property type="project" value="InterPro"/>
</dbReference>
<dbReference type="GO" id="GO:0045211">
    <property type="term" value="C:postsynaptic membrane"/>
    <property type="evidence" value="ECO:0007669"/>
    <property type="project" value="UniProtKB-SubCell"/>
</dbReference>
<evidence type="ECO:0000256" key="8">
    <source>
        <dbReference type="ARBA" id="ARBA00023567"/>
    </source>
</evidence>
<comment type="function">
    <text evidence="9">Transmembrane protein that plays important roles in connecting the extracellular matrix to the cytoskeleton. Acts as a cell adhesion receptor in both muscle and non-muscle tissues. Receptor for both DMD and UTRN and, through these interactions, scaffolds axin to the cytoskeleton. Also functions in cell adhesion-mediated signaling and implicated in cell polarity.</text>
</comment>
<dbReference type="Proteomes" id="UP000318571">
    <property type="component" value="Chromosome 9"/>
</dbReference>
<dbReference type="GO" id="GO:0016011">
    <property type="term" value="C:dystroglycan complex"/>
    <property type="evidence" value="ECO:0007669"/>
    <property type="project" value="TreeGrafter"/>
</dbReference>
<evidence type="ECO:0000256" key="6">
    <source>
        <dbReference type="ARBA" id="ARBA00023242"/>
    </source>
</evidence>
<keyword evidence="18" id="KW-1185">Reference proteome</keyword>